<comment type="caution">
    <text evidence="1">The sequence shown here is derived from an EMBL/GenBank/DDBJ whole genome shotgun (WGS) entry which is preliminary data.</text>
</comment>
<organism evidence="1 2">
    <name type="scientific">Dioscorea alata</name>
    <name type="common">Purple yam</name>
    <dbReference type="NCBI Taxonomy" id="55571"/>
    <lineage>
        <taxon>Eukaryota</taxon>
        <taxon>Viridiplantae</taxon>
        <taxon>Streptophyta</taxon>
        <taxon>Embryophyta</taxon>
        <taxon>Tracheophyta</taxon>
        <taxon>Spermatophyta</taxon>
        <taxon>Magnoliopsida</taxon>
        <taxon>Liliopsida</taxon>
        <taxon>Dioscoreales</taxon>
        <taxon>Dioscoreaceae</taxon>
        <taxon>Dioscorea</taxon>
    </lineage>
</organism>
<protein>
    <submittedName>
        <fullName evidence="1">Germin protein</fullName>
    </submittedName>
</protein>
<gene>
    <name evidence="1" type="ORF">IHE45_18G089200</name>
</gene>
<dbReference type="EMBL" id="CM037028">
    <property type="protein sequence ID" value="KAH7656654.1"/>
    <property type="molecule type" value="Genomic_DNA"/>
</dbReference>
<evidence type="ECO:0000313" key="1">
    <source>
        <dbReference type="EMBL" id="KAH7656654.1"/>
    </source>
</evidence>
<sequence length="222" mass="23985">MCMRKRYITNMSQLFILFFFFILFISFSKADPLQDFCVADLTLPQSPAGYSCKNVSQVTVDDFVFTGFRNPSNISNTNMASLTPAFVAQWPALNGLGIAAVYAELAPGGQVPIHSHPGGTELIVVIEGTVIAGFISSSNKAYTKKVDAFEAMIFPQGLLHFQANTGSVKAKYVVSFSSPNPGVQTTSMSLFGNDLPSEILEKVSSIDVVEVKKLKAMFGGTN</sequence>
<evidence type="ECO:0000313" key="2">
    <source>
        <dbReference type="Proteomes" id="UP000827976"/>
    </source>
</evidence>
<name>A0ACB7U8K0_DIOAL</name>
<keyword evidence="2" id="KW-1185">Reference proteome</keyword>
<dbReference type="Proteomes" id="UP000827976">
    <property type="component" value="Chromosome 18"/>
</dbReference>
<accession>A0ACB7U8K0</accession>
<reference evidence="2" key="1">
    <citation type="journal article" date="2022" name="Nat. Commun.">
        <title>Chromosome evolution and the genetic basis of agronomically important traits in greater yam.</title>
        <authorList>
            <person name="Bredeson J.V."/>
            <person name="Lyons J.B."/>
            <person name="Oniyinde I.O."/>
            <person name="Okereke N.R."/>
            <person name="Kolade O."/>
            <person name="Nnabue I."/>
            <person name="Nwadili C.O."/>
            <person name="Hribova E."/>
            <person name="Parker M."/>
            <person name="Nwogha J."/>
            <person name="Shu S."/>
            <person name="Carlson J."/>
            <person name="Kariba R."/>
            <person name="Muthemba S."/>
            <person name="Knop K."/>
            <person name="Barton G.J."/>
            <person name="Sherwood A.V."/>
            <person name="Lopez-Montes A."/>
            <person name="Asiedu R."/>
            <person name="Jamnadass R."/>
            <person name="Muchugi A."/>
            <person name="Goodstein D."/>
            <person name="Egesi C.N."/>
            <person name="Featherston J."/>
            <person name="Asfaw A."/>
            <person name="Simpson G.G."/>
            <person name="Dolezel J."/>
            <person name="Hendre P.S."/>
            <person name="Van Deynze A."/>
            <person name="Kumar P.L."/>
            <person name="Obidiegwu J.E."/>
            <person name="Bhattacharjee R."/>
            <person name="Rokhsar D.S."/>
        </authorList>
    </citation>
    <scope>NUCLEOTIDE SEQUENCE [LARGE SCALE GENOMIC DNA]</scope>
    <source>
        <strain evidence="2">cv. TDa95/00328</strain>
    </source>
</reference>
<proteinExistence type="predicted"/>